<dbReference type="InterPro" id="IPR011605">
    <property type="entry name" value="NusB_fam"/>
</dbReference>
<dbReference type="GO" id="GO:0003723">
    <property type="term" value="F:RNA binding"/>
    <property type="evidence" value="ECO:0007669"/>
    <property type="project" value="UniProtKB-UniRule"/>
</dbReference>
<dbReference type="SUPFAM" id="SSF48013">
    <property type="entry name" value="NusB-like"/>
    <property type="match status" value="1"/>
</dbReference>
<comment type="similarity">
    <text evidence="1 6">Belongs to the NusB family.</text>
</comment>
<keyword evidence="3 6" id="KW-0694">RNA-binding</keyword>
<keyword evidence="2 6" id="KW-0889">Transcription antitermination</keyword>
<dbReference type="GO" id="GO:0031564">
    <property type="term" value="P:transcription antitermination"/>
    <property type="evidence" value="ECO:0007669"/>
    <property type="project" value="UniProtKB-KW"/>
</dbReference>
<protein>
    <recommendedName>
        <fullName evidence="6">Transcription antitermination protein NusB</fullName>
    </recommendedName>
    <alternativeName>
        <fullName evidence="6">Antitermination factor NusB</fullName>
    </alternativeName>
</protein>
<name>A0A846QJF6_9BACT</name>
<evidence type="ECO:0000256" key="6">
    <source>
        <dbReference type="HAMAP-Rule" id="MF_00073"/>
    </source>
</evidence>
<dbReference type="InterPro" id="IPR035926">
    <property type="entry name" value="NusB-like_sf"/>
</dbReference>
<dbReference type="Gene3D" id="1.10.940.10">
    <property type="entry name" value="NusB-like"/>
    <property type="match status" value="1"/>
</dbReference>
<dbReference type="RefSeq" id="WP_167942087.1">
    <property type="nucleotide sequence ID" value="NZ_JAATJA010000003.1"/>
</dbReference>
<comment type="caution">
    <text evidence="8">The sequence shown here is derived from an EMBL/GenBank/DDBJ whole genome shotgun (WGS) entry which is preliminary data.</text>
</comment>
<evidence type="ECO:0000313" key="9">
    <source>
        <dbReference type="Proteomes" id="UP000580856"/>
    </source>
</evidence>
<keyword evidence="9" id="KW-1185">Reference proteome</keyword>
<gene>
    <name evidence="6" type="primary">nusB</name>
    <name evidence="8" type="ORF">GGQ74_002690</name>
</gene>
<comment type="function">
    <text evidence="6">Involved in transcription antitermination. Required for transcription of ribosomal RNA (rRNA) genes. Binds specifically to the boxA antiterminator sequence of the ribosomal RNA (rrn) operons.</text>
</comment>
<dbReference type="AlphaFoldDB" id="A0A846QJF6"/>
<dbReference type="HAMAP" id="MF_00073">
    <property type="entry name" value="NusB"/>
    <property type="match status" value="1"/>
</dbReference>
<evidence type="ECO:0000256" key="1">
    <source>
        <dbReference type="ARBA" id="ARBA00005952"/>
    </source>
</evidence>
<dbReference type="GO" id="GO:0006353">
    <property type="term" value="P:DNA-templated transcription termination"/>
    <property type="evidence" value="ECO:0007669"/>
    <property type="project" value="UniProtKB-UniRule"/>
</dbReference>
<dbReference type="InterPro" id="IPR006027">
    <property type="entry name" value="NusB_RsmB_TIM44"/>
</dbReference>
<organism evidence="8 9">
    <name type="scientific">Desulfobaculum xiamenense</name>
    <dbReference type="NCBI Taxonomy" id="995050"/>
    <lineage>
        <taxon>Bacteria</taxon>
        <taxon>Pseudomonadati</taxon>
        <taxon>Thermodesulfobacteriota</taxon>
        <taxon>Desulfovibrionia</taxon>
        <taxon>Desulfovibrionales</taxon>
        <taxon>Desulfovibrionaceae</taxon>
        <taxon>Desulfobaculum</taxon>
    </lineage>
</organism>
<dbReference type="PANTHER" id="PTHR11078">
    <property type="entry name" value="N UTILIZATION SUBSTANCE PROTEIN B-RELATED"/>
    <property type="match status" value="1"/>
</dbReference>
<keyword evidence="4 6" id="KW-0805">Transcription regulation</keyword>
<feature type="domain" description="NusB/RsmB/TIM44" evidence="7">
    <location>
        <begin position="14"/>
        <end position="146"/>
    </location>
</feature>
<dbReference type="Proteomes" id="UP000580856">
    <property type="component" value="Unassembled WGS sequence"/>
</dbReference>
<sequence length="156" mass="17774">MTDEMKKGSRRGGRRRAFEVLYGLCFNTVQSIDQLERAFTLAPAPSDEAAERNAAGRKEFAWELVAGVWRNLAAIDKRIDEYSQHWKLSRIARIELTILRLALYEMLWLDDVPVKVTINEAVELAKRFGDDNSKNFVNGILDAIAKAVENGQLRIH</sequence>
<dbReference type="NCBIfam" id="TIGR01951">
    <property type="entry name" value="nusB"/>
    <property type="match status" value="1"/>
</dbReference>
<keyword evidence="5 6" id="KW-0804">Transcription</keyword>
<dbReference type="PANTHER" id="PTHR11078:SF3">
    <property type="entry name" value="ANTITERMINATION NUSB DOMAIN-CONTAINING PROTEIN"/>
    <property type="match status" value="1"/>
</dbReference>
<reference evidence="8 9" key="1">
    <citation type="submission" date="2020-03" db="EMBL/GenBank/DDBJ databases">
        <title>Genomic Encyclopedia of Type Strains, Phase IV (KMG-IV): sequencing the most valuable type-strain genomes for metagenomic binning, comparative biology and taxonomic classification.</title>
        <authorList>
            <person name="Goeker M."/>
        </authorList>
    </citation>
    <scope>NUCLEOTIDE SEQUENCE [LARGE SCALE GENOMIC DNA]</scope>
    <source>
        <strain evidence="8 9">DSM 24233</strain>
    </source>
</reference>
<evidence type="ECO:0000256" key="5">
    <source>
        <dbReference type="ARBA" id="ARBA00023163"/>
    </source>
</evidence>
<evidence type="ECO:0000256" key="3">
    <source>
        <dbReference type="ARBA" id="ARBA00022884"/>
    </source>
</evidence>
<evidence type="ECO:0000256" key="2">
    <source>
        <dbReference type="ARBA" id="ARBA00022814"/>
    </source>
</evidence>
<evidence type="ECO:0000259" key="7">
    <source>
        <dbReference type="Pfam" id="PF01029"/>
    </source>
</evidence>
<accession>A0A846QJF6</accession>
<dbReference type="GO" id="GO:0005829">
    <property type="term" value="C:cytosol"/>
    <property type="evidence" value="ECO:0007669"/>
    <property type="project" value="TreeGrafter"/>
</dbReference>
<evidence type="ECO:0000256" key="4">
    <source>
        <dbReference type="ARBA" id="ARBA00023015"/>
    </source>
</evidence>
<proteinExistence type="inferred from homology"/>
<dbReference type="Pfam" id="PF01029">
    <property type="entry name" value="NusB"/>
    <property type="match status" value="1"/>
</dbReference>
<dbReference type="EMBL" id="JAATJA010000003">
    <property type="protein sequence ID" value="NJB68996.1"/>
    <property type="molecule type" value="Genomic_DNA"/>
</dbReference>
<evidence type="ECO:0000313" key="8">
    <source>
        <dbReference type="EMBL" id="NJB68996.1"/>
    </source>
</evidence>